<gene>
    <name evidence="4" type="ORF">CFN78_23320</name>
</gene>
<dbReference type="InterPro" id="IPR005133">
    <property type="entry name" value="PhaG_MnhG_YufB"/>
</dbReference>
<evidence type="ECO:0000256" key="2">
    <source>
        <dbReference type="SAM" id="MobiDB-lite"/>
    </source>
</evidence>
<dbReference type="OrthoDB" id="3214257at2"/>
<dbReference type="EMBL" id="NKYE01000017">
    <property type="protein sequence ID" value="OZM70878.1"/>
    <property type="molecule type" value="Genomic_DNA"/>
</dbReference>
<dbReference type="PANTHER" id="PTHR34703">
    <property type="entry name" value="ANTIPORTER SUBUNIT MNHG2-RELATED"/>
    <property type="match status" value="1"/>
</dbReference>
<evidence type="ECO:0000313" key="5">
    <source>
        <dbReference type="Proteomes" id="UP000242444"/>
    </source>
</evidence>
<dbReference type="Pfam" id="PF03334">
    <property type="entry name" value="PhaG_MnhG_YufB"/>
    <property type="match status" value="1"/>
</dbReference>
<dbReference type="RefSeq" id="WP_094865062.1">
    <property type="nucleotide sequence ID" value="NZ_NKYE01000017.1"/>
</dbReference>
<organism evidence="4 5">
    <name type="scientific">Amycolatopsis antarctica</name>
    <dbReference type="NCBI Taxonomy" id="1854586"/>
    <lineage>
        <taxon>Bacteria</taxon>
        <taxon>Bacillati</taxon>
        <taxon>Actinomycetota</taxon>
        <taxon>Actinomycetes</taxon>
        <taxon>Pseudonocardiales</taxon>
        <taxon>Pseudonocardiaceae</taxon>
        <taxon>Amycolatopsis</taxon>
    </lineage>
</organism>
<comment type="caution">
    <text evidence="4">The sequence shown here is derived from an EMBL/GenBank/DDBJ whole genome shotgun (WGS) entry which is preliminary data.</text>
</comment>
<dbReference type="NCBIfam" id="NF009314">
    <property type="entry name" value="PRK12674.1-2"/>
    <property type="match status" value="1"/>
</dbReference>
<keyword evidence="5" id="KW-1185">Reference proteome</keyword>
<comment type="similarity">
    <text evidence="1">Belongs to the CPA3 antiporters (TC 2.A.63) subunit G family.</text>
</comment>
<dbReference type="AlphaFoldDB" id="A0A263CY78"/>
<reference evidence="4 5" key="1">
    <citation type="submission" date="2017-07" db="EMBL/GenBank/DDBJ databases">
        <title>Amycolatopsis antarcticus sp. nov., isolated from the surface of an Antarcticus brown macroalga.</title>
        <authorList>
            <person name="Wang J."/>
            <person name="Leiva S."/>
            <person name="Huang J."/>
            <person name="Huang Y."/>
        </authorList>
    </citation>
    <scope>NUCLEOTIDE SEQUENCE [LARGE SCALE GENOMIC DNA]</scope>
    <source>
        <strain evidence="4 5">AU-G6</strain>
    </source>
</reference>
<keyword evidence="3" id="KW-1133">Transmembrane helix</keyword>
<dbReference type="PANTHER" id="PTHR34703:SF1">
    <property type="entry name" value="ANTIPORTER SUBUNIT MNHG2-RELATED"/>
    <property type="match status" value="1"/>
</dbReference>
<dbReference type="InParanoid" id="A0A263CY78"/>
<name>A0A263CY78_9PSEU</name>
<evidence type="ECO:0000256" key="1">
    <source>
        <dbReference type="ARBA" id="ARBA00008404"/>
    </source>
</evidence>
<feature type="transmembrane region" description="Helical" evidence="3">
    <location>
        <begin position="61"/>
        <end position="83"/>
    </location>
</feature>
<accession>A0A263CY78</accession>
<dbReference type="Proteomes" id="UP000242444">
    <property type="component" value="Unassembled WGS sequence"/>
</dbReference>
<dbReference type="NCBIfam" id="TIGR01300">
    <property type="entry name" value="CPA3_mnhG_phaG"/>
    <property type="match status" value="1"/>
</dbReference>
<dbReference type="GO" id="GO:0015385">
    <property type="term" value="F:sodium:proton antiporter activity"/>
    <property type="evidence" value="ECO:0007669"/>
    <property type="project" value="TreeGrafter"/>
</dbReference>
<keyword evidence="3" id="KW-0472">Membrane</keyword>
<keyword evidence="3" id="KW-0812">Transmembrane</keyword>
<proteinExistence type="inferred from homology"/>
<evidence type="ECO:0000256" key="3">
    <source>
        <dbReference type="SAM" id="Phobius"/>
    </source>
</evidence>
<evidence type="ECO:0000313" key="4">
    <source>
        <dbReference type="EMBL" id="OZM70878.1"/>
    </source>
</evidence>
<feature type="region of interest" description="Disordered" evidence="2">
    <location>
        <begin position="109"/>
        <end position="130"/>
    </location>
</feature>
<protein>
    <submittedName>
        <fullName evidence="4">Sodium:proton antiporter</fullName>
    </submittedName>
</protein>
<sequence>MVRDIVCAVLLLSGALCCLVGAFGMLRFPDVPSRLQAATKPQTLGLLLVLAGSAVRLEPRFAVGLVLVALFQVITAPVLSQLFGRAAYRTGAMERSGVVTDDLARRLRAERQGPADRREPEPRQNDTPQR</sequence>